<evidence type="ECO:0000313" key="2">
    <source>
        <dbReference type="EMBL" id="KAF0905452.1"/>
    </source>
</evidence>
<keyword evidence="3" id="KW-1185">Reference proteome</keyword>
<reference evidence="2 3" key="1">
    <citation type="submission" date="2019-11" db="EMBL/GenBank/DDBJ databases">
        <title>Whole genome sequence of Oryza granulata.</title>
        <authorList>
            <person name="Li W."/>
        </authorList>
    </citation>
    <scope>NUCLEOTIDE SEQUENCE [LARGE SCALE GENOMIC DNA]</scope>
    <source>
        <strain evidence="3">cv. Menghai</strain>
        <tissue evidence="2">Leaf</tissue>
    </source>
</reference>
<protein>
    <recommendedName>
        <fullName evidence="1">DUF7733 domain-containing protein</fullName>
    </recommendedName>
</protein>
<gene>
    <name evidence="2" type="ORF">E2562_004421</name>
</gene>
<feature type="domain" description="DUF7733" evidence="1">
    <location>
        <begin position="96"/>
        <end position="160"/>
    </location>
</feature>
<dbReference type="PANTHER" id="PTHR33829">
    <property type="entry name" value="OSJNBA0044M19.10 PROTEIN"/>
    <property type="match status" value="1"/>
</dbReference>
<dbReference type="PANTHER" id="PTHR33829:SF1">
    <property type="entry name" value="TRANSMEMBRANE PROTEIN"/>
    <property type="match status" value="1"/>
</dbReference>
<accession>A0A6G1CZA9</accession>
<name>A0A6G1CZA9_9ORYZ</name>
<evidence type="ECO:0000313" key="3">
    <source>
        <dbReference type="Proteomes" id="UP000479710"/>
    </source>
</evidence>
<comment type="caution">
    <text evidence="2">The sequence shown here is derived from an EMBL/GenBank/DDBJ whole genome shotgun (WGS) entry which is preliminary data.</text>
</comment>
<dbReference type="OrthoDB" id="1906194at2759"/>
<sequence length="161" mass="18089">MKADHSQLRRLGVFTFVHLQQHRRRAGQHLQQQQQRVLQPPLLAWTLYLRGRRRLRPPPPAATSTTAPLVVVVAAVGSEMESHAASPLYPRWPLARDTAGVPAASPYAFLLAARFFTEGLATAWLGRFSLPVQATVVVMYGARRMSAASEWLHQEMEKQDQ</sequence>
<evidence type="ECO:0000259" key="1">
    <source>
        <dbReference type="Pfam" id="PF24867"/>
    </source>
</evidence>
<proteinExistence type="predicted"/>
<organism evidence="2 3">
    <name type="scientific">Oryza meyeriana var. granulata</name>
    <dbReference type="NCBI Taxonomy" id="110450"/>
    <lineage>
        <taxon>Eukaryota</taxon>
        <taxon>Viridiplantae</taxon>
        <taxon>Streptophyta</taxon>
        <taxon>Embryophyta</taxon>
        <taxon>Tracheophyta</taxon>
        <taxon>Spermatophyta</taxon>
        <taxon>Magnoliopsida</taxon>
        <taxon>Liliopsida</taxon>
        <taxon>Poales</taxon>
        <taxon>Poaceae</taxon>
        <taxon>BOP clade</taxon>
        <taxon>Oryzoideae</taxon>
        <taxon>Oryzeae</taxon>
        <taxon>Oryzinae</taxon>
        <taxon>Oryza</taxon>
        <taxon>Oryza meyeriana</taxon>
    </lineage>
</organism>
<dbReference type="AlphaFoldDB" id="A0A6G1CZA9"/>
<dbReference type="Pfam" id="PF24867">
    <property type="entry name" value="DUF7733"/>
    <property type="match status" value="1"/>
</dbReference>
<dbReference type="EMBL" id="SPHZ02000007">
    <property type="protein sequence ID" value="KAF0905452.1"/>
    <property type="molecule type" value="Genomic_DNA"/>
</dbReference>
<dbReference type="InterPro" id="IPR056635">
    <property type="entry name" value="DUF7733"/>
</dbReference>
<dbReference type="Proteomes" id="UP000479710">
    <property type="component" value="Unassembled WGS sequence"/>
</dbReference>